<reference evidence="3" key="1">
    <citation type="submission" date="2016-01" db="EMBL/GenBank/DDBJ databases">
        <authorList>
            <person name="Mitreva M."/>
            <person name="Pepin K.H."/>
            <person name="Mihindukulasuriya K.A."/>
            <person name="Fulton R."/>
            <person name="Fronick C."/>
            <person name="O'Laughlin M."/>
            <person name="Miner T."/>
            <person name="Herter B."/>
            <person name="Rosa B.A."/>
            <person name="Cordes M."/>
            <person name="Tomlinson C."/>
            <person name="Wollam A."/>
            <person name="Palsikar V.B."/>
            <person name="Mardis E.R."/>
            <person name="Wilson R.K."/>
        </authorList>
    </citation>
    <scope>NUCLEOTIDE SEQUENCE [LARGE SCALE GENOMIC DNA]</scope>
    <source>
        <strain evidence="3">GED7749B</strain>
    </source>
</reference>
<feature type="transmembrane region" description="Helical" evidence="1">
    <location>
        <begin position="160"/>
        <end position="180"/>
    </location>
</feature>
<dbReference type="PATRIC" id="fig|1398.22.peg.3309"/>
<dbReference type="InterPro" id="IPR036259">
    <property type="entry name" value="MFS_trans_sf"/>
</dbReference>
<feature type="transmembrane region" description="Helical" evidence="1">
    <location>
        <begin position="133"/>
        <end position="154"/>
    </location>
</feature>
<evidence type="ECO:0000256" key="1">
    <source>
        <dbReference type="SAM" id="Phobius"/>
    </source>
</evidence>
<accession>A0A133KCP6</accession>
<dbReference type="EMBL" id="LRPN01000175">
    <property type="protein sequence ID" value="KWZ77309.1"/>
    <property type="molecule type" value="Genomic_DNA"/>
</dbReference>
<feature type="transmembrane region" description="Helical" evidence="1">
    <location>
        <begin position="35"/>
        <end position="55"/>
    </location>
</feature>
<feature type="transmembrane region" description="Helical" evidence="1">
    <location>
        <begin position="90"/>
        <end position="113"/>
    </location>
</feature>
<dbReference type="AlphaFoldDB" id="A0A133KCP6"/>
<gene>
    <name evidence="2" type="ORF">HMPREF3213_03295</name>
</gene>
<evidence type="ECO:0008006" key="4">
    <source>
        <dbReference type="Google" id="ProtNLM"/>
    </source>
</evidence>
<dbReference type="RefSeq" id="WP_061087178.1">
    <property type="nucleotide sequence ID" value="NZ_KQ955921.1"/>
</dbReference>
<proteinExistence type="predicted"/>
<sequence length="318" mass="35998">MYKFKTLTIFLFTFYFSMGVSKYIQILWFEKNDSVFNFSLSYSAMAVAGSFSFLLGKKVNQLSIKKGIFIFIPLYMAGMLLRIFPQPFFIPIISGAVSGIGAATVLLITRTWIAALIADHPEISSKLISSKAIISQIAMISTTFLSGQALYFLGESSASYISLLIMAPILLFGVFFIRDYPDDHIIKKTRNKTVLPSNKKIAILVYTLGILIGMNLGLVQPYLPIILKEVGQFNISFVSTLMTIVSVVQMLSSLFFRNKKMNQRPNIFFLIIELVIFIIFTFTGVMDLRHMIIIPVFLFAILITGFQIVREIMEYTMF</sequence>
<organism evidence="2 3">
    <name type="scientific">Heyndrickxia coagulans</name>
    <name type="common">Weizmannia coagulans</name>
    <dbReference type="NCBI Taxonomy" id="1398"/>
    <lineage>
        <taxon>Bacteria</taxon>
        <taxon>Bacillati</taxon>
        <taxon>Bacillota</taxon>
        <taxon>Bacilli</taxon>
        <taxon>Bacillales</taxon>
        <taxon>Bacillaceae</taxon>
        <taxon>Heyndrickxia</taxon>
    </lineage>
</organism>
<evidence type="ECO:0000313" key="3">
    <source>
        <dbReference type="Proteomes" id="UP000070376"/>
    </source>
</evidence>
<name>A0A133KCP6_HEYCO</name>
<feature type="transmembrane region" description="Helical" evidence="1">
    <location>
        <begin position="235"/>
        <end position="255"/>
    </location>
</feature>
<feature type="transmembrane region" description="Helical" evidence="1">
    <location>
        <begin position="201"/>
        <end position="223"/>
    </location>
</feature>
<feature type="transmembrane region" description="Helical" evidence="1">
    <location>
        <begin position="7"/>
        <end position="29"/>
    </location>
</feature>
<feature type="transmembrane region" description="Helical" evidence="1">
    <location>
        <begin position="67"/>
        <end position="84"/>
    </location>
</feature>
<keyword evidence="1" id="KW-1133">Transmembrane helix</keyword>
<keyword evidence="1" id="KW-0812">Transmembrane</keyword>
<keyword evidence="1" id="KW-0472">Membrane</keyword>
<protein>
    <recommendedName>
        <fullName evidence="4">MFS transporter</fullName>
    </recommendedName>
</protein>
<evidence type="ECO:0000313" key="2">
    <source>
        <dbReference type="EMBL" id="KWZ77309.1"/>
    </source>
</evidence>
<comment type="caution">
    <text evidence="2">The sequence shown here is derived from an EMBL/GenBank/DDBJ whole genome shotgun (WGS) entry which is preliminary data.</text>
</comment>
<feature type="transmembrane region" description="Helical" evidence="1">
    <location>
        <begin position="292"/>
        <end position="309"/>
    </location>
</feature>
<dbReference type="Proteomes" id="UP000070376">
    <property type="component" value="Unassembled WGS sequence"/>
</dbReference>
<feature type="transmembrane region" description="Helical" evidence="1">
    <location>
        <begin position="267"/>
        <end position="286"/>
    </location>
</feature>
<dbReference type="Gene3D" id="1.20.1250.20">
    <property type="entry name" value="MFS general substrate transporter like domains"/>
    <property type="match status" value="1"/>
</dbReference>
<dbReference type="SUPFAM" id="SSF103473">
    <property type="entry name" value="MFS general substrate transporter"/>
    <property type="match status" value="1"/>
</dbReference>